<keyword evidence="9" id="KW-0902">Two-component regulatory system</keyword>
<evidence type="ECO:0000256" key="10">
    <source>
        <dbReference type="ARBA" id="ARBA00023136"/>
    </source>
</evidence>
<evidence type="ECO:0000256" key="3">
    <source>
        <dbReference type="ARBA" id="ARBA00012438"/>
    </source>
</evidence>
<feature type="domain" description="HAMP" evidence="12">
    <location>
        <begin position="191"/>
        <end position="242"/>
    </location>
</feature>
<evidence type="ECO:0000256" key="7">
    <source>
        <dbReference type="ARBA" id="ARBA00022777"/>
    </source>
</evidence>
<dbReference type="InterPro" id="IPR036097">
    <property type="entry name" value="HisK_dim/P_sf"/>
</dbReference>
<dbReference type="InterPro" id="IPR004358">
    <property type="entry name" value="Sig_transdc_His_kin-like_C"/>
</dbReference>
<dbReference type="PANTHER" id="PTHR45436:SF5">
    <property type="entry name" value="SENSOR HISTIDINE KINASE TRCS"/>
    <property type="match status" value="1"/>
</dbReference>
<evidence type="ECO:0000256" key="9">
    <source>
        <dbReference type="ARBA" id="ARBA00023012"/>
    </source>
</evidence>
<dbReference type="InterPro" id="IPR005467">
    <property type="entry name" value="His_kinase_dom"/>
</dbReference>
<comment type="catalytic activity">
    <reaction evidence="1">
        <text>ATP + protein L-histidine = ADP + protein N-phospho-L-histidine.</text>
        <dbReference type="EC" id="2.7.13.3"/>
    </reaction>
</comment>
<dbReference type="Proteomes" id="UP000440304">
    <property type="component" value="Unassembled WGS sequence"/>
</dbReference>
<keyword evidence="8" id="KW-1133">Transmembrane helix</keyword>
<dbReference type="RefSeq" id="WP_035219791.1">
    <property type="nucleotide sequence ID" value="NZ_CP086610.1"/>
</dbReference>
<evidence type="ECO:0000256" key="8">
    <source>
        <dbReference type="ARBA" id="ARBA00022989"/>
    </source>
</evidence>
<evidence type="ECO:0000256" key="4">
    <source>
        <dbReference type="ARBA" id="ARBA00022553"/>
    </source>
</evidence>
<evidence type="ECO:0000256" key="1">
    <source>
        <dbReference type="ARBA" id="ARBA00000085"/>
    </source>
</evidence>
<comment type="subcellular location">
    <subcellularLocation>
        <location evidence="2">Membrane</location>
    </subcellularLocation>
</comment>
<dbReference type="EC" id="2.7.13.3" evidence="3"/>
<feature type="domain" description="Histidine kinase" evidence="11">
    <location>
        <begin position="250"/>
        <end position="454"/>
    </location>
</feature>
<dbReference type="InterPro" id="IPR050428">
    <property type="entry name" value="TCS_sensor_his_kinase"/>
</dbReference>
<evidence type="ECO:0000256" key="6">
    <source>
        <dbReference type="ARBA" id="ARBA00022692"/>
    </source>
</evidence>
<dbReference type="GO" id="GO:0005886">
    <property type="term" value="C:plasma membrane"/>
    <property type="evidence" value="ECO:0007669"/>
    <property type="project" value="TreeGrafter"/>
</dbReference>
<keyword evidence="7 13" id="KW-0418">Kinase</keyword>
<proteinExistence type="predicted"/>
<dbReference type="SUPFAM" id="SSF47384">
    <property type="entry name" value="Homodimeric domain of signal transducing histidine kinase"/>
    <property type="match status" value="1"/>
</dbReference>
<evidence type="ECO:0000259" key="12">
    <source>
        <dbReference type="PROSITE" id="PS50885"/>
    </source>
</evidence>
<evidence type="ECO:0000256" key="2">
    <source>
        <dbReference type="ARBA" id="ARBA00004370"/>
    </source>
</evidence>
<dbReference type="InterPro" id="IPR036890">
    <property type="entry name" value="HATPase_C_sf"/>
</dbReference>
<dbReference type="InterPro" id="IPR003594">
    <property type="entry name" value="HATPase_dom"/>
</dbReference>
<keyword evidence="6" id="KW-0812">Transmembrane</keyword>
<dbReference type="EMBL" id="WUML01000037">
    <property type="protein sequence ID" value="MXO02921.1"/>
    <property type="molecule type" value="Genomic_DNA"/>
</dbReference>
<name>A0A6N8TJR8_SHIZO</name>
<sequence>MRWPTSIRSRLLLISALTVSLALTLTVTLLVSLFSSNIRNRIDAELTSHINTLAGALSFAADGTLQRPESPLDQRFATPYGGLYWQIVDDARGQTVRSLSLFDTALALPMDRHAEGAVHRYLLPGPAGSSLIVLERLVQVAAPEGKRALRIAVAIDAQTLEEARAAFIRDILPAVAGLGVFLVVASILQLTLGLRPLAALNEGIVRIRERRANQLTGAYPSEFQSTVAAVNALLDTQEAMMGKARKRAADLAHGLRTPLTVLSNDVLTLRDKGEAAMADELEHLASVMRNHVERELALARIAASADLRRSDADVAMIVGELVRILKRSPSGERLRFEIDGPNTETVPMDPADFRELIGNLLENAVKWATAEIRVRWKRNEDGLRLTISDDGPGVPEQELGNLTRRGWRLDMASPGSGLGLSIVREIVDVYRIGFMLRNRKADSGLEAELLFAHT</sequence>
<keyword evidence="5" id="KW-0808">Transferase</keyword>
<protein>
    <recommendedName>
        <fullName evidence="3">histidine kinase</fullName>
        <ecNumber evidence="3">2.7.13.3</ecNumber>
    </recommendedName>
</protein>
<dbReference type="PANTHER" id="PTHR45436">
    <property type="entry name" value="SENSOR HISTIDINE KINASE YKOH"/>
    <property type="match status" value="1"/>
</dbReference>
<evidence type="ECO:0000256" key="5">
    <source>
        <dbReference type="ARBA" id="ARBA00022679"/>
    </source>
</evidence>
<dbReference type="OrthoDB" id="9809567at2"/>
<keyword evidence="10" id="KW-0472">Membrane</keyword>
<evidence type="ECO:0000259" key="11">
    <source>
        <dbReference type="PROSITE" id="PS50109"/>
    </source>
</evidence>
<dbReference type="SMART" id="SM00387">
    <property type="entry name" value="HATPase_c"/>
    <property type="match status" value="1"/>
</dbReference>
<comment type="caution">
    <text evidence="13">The sequence shown here is derived from an EMBL/GenBank/DDBJ whole genome shotgun (WGS) entry which is preliminary data.</text>
</comment>
<keyword evidence="4" id="KW-0597">Phosphoprotein</keyword>
<dbReference type="Gene3D" id="3.30.565.10">
    <property type="entry name" value="Histidine kinase-like ATPase, C-terminal domain"/>
    <property type="match status" value="1"/>
</dbReference>
<reference evidence="13 14" key="1">
    <citation type="submission" date="2019-12" db="EMBL/GenBank/DDBJ databases">
        <title>Shinella granuli gen. nov., sp. nov., and proposal of the reclassification of Zoogloea ramigera ATCC 19623 as Shinella zoogloeoides sp. nov.</title>
        <authorList>
            <person name="Gao J."/>
        </authorList>
    </citation>
    <scope>NUCLEOTIDE SEQUENCE [LARGE SCALE GENOMIC DNA]</scope>
    <source>
        <strain evidence="13 14">DSM 287</strain>
    </source>
</reference>
<dbReference type="PROSITE" id="PS50109">
    <property type="entry name" value="HIS_KIN"/>
    <property type="match status" value="1"/>
</dbReference>
<dbReference type="Pfam" id="PF02518">
    <property type="entry name" value="HATPase_c"/>
    <property type="match status" value="1"/>
</dbReference>
<dbReference type="InterPro" id="IPR003660">
    <property type="entry name" value="HAMP_dom"/>
</dbReference>
<dbReference type="AlphaFoldDB" id="A0A6N8TJR8"/>
<accession>A0A6N8TJR8</accession>
<evidence type="ECO:0000313" key="13">
    <source>
        <dbReference type="EMBL" id="MXO02921.1"/>
    </source>
</evidence>
<dbReference type="Gene3D" id="1.10.287.130">
    <property type="match status" value="1"/>
</dbReference>
<dbReference type="PROSITE" id="PS50885">
    <property type="entry name" value="HAMP"/>
    <property type="match status" value="1"/>
</dbReference>
<organism evidence="13 14">
    <name type="scientific">Shinella zoogloeoides</name>
    <name type="common">Crabtreella saccharophila</name>
    <dbReference type="NCBI Taxonomy" id="352475"/>
    <lineage>
        <taxon>Bacteria</taxon>
        <taxon>Pseudomonadati</taxon>
        <taxon>Pseudomonadota</taxon>
        <taxon>Alphaproteobacteria</taxon>
        <taxon>Hyphomicrobiales</taxon>
        <taxon>Rhizobiaceae</taxon>
        <taxon>Shinella</taxon>
    </lineage>
</organism>
<gene>
    <name evidence="13" type="ORF">GR156_21705</name>
</gene>
<evidence type="ECO:0000313" key="14">
    <source>
        <dbReference type="Proteomes" id="UP000440304"/>
    </source>
</evidence>
<dbReference type="GO" id="GO:0000155">
    <property type="term" value="F:phosphorelay sensor kinase activity"/>
    <property type="evidence" value="ECO:0007669"/>
    <property type="project" value="InterPro"/>
</dbReference>
<dbReference type="SUPFAM" id="SSF55874">
    <property type="entry name" value="ATPase domain of HSP90 chaperone/DNA topoisomerase II/histidine kinase"/>
    <property type="match status" value="1"/>
</dbReference>
<dbReference type="PRINTS" id="PR00344">
    <property type="entry name" value="BCTRLSENSOR"/>
</dbReference>